<proteinExistence type="predicted"/>
<gene>
    <name evidence="2" type="ORF">R1flu_019479</name>
</gene>
<dbReference type="Pfam" id="PF05641">
    <property type="entry name" value="Agenet"/>
    <property type="match status" value="1"/>
</dbReference>
<dbReference type="Proteomes" id="UP001605036">
    <property type="component" value="Unassembled WGS sequence"/>
</dbReference>
<organism evidence="2 3">
    <name type="scientific">Riccia fluitans</name>
    <dbReference type="NCBI Taxonomy" id="41844"/>
    <lineage>
        <taxon>Eukaryota</taxon>
        <taxon>Viridiplantae</taxon>
        <taxon>Streptophyta</taxon>
        <taxon>Embryophyta</taxon>
        <taxon>Marchantiophyta</taxon>
        <taxon>Marchantiopsida</taxon>
        <taxon>Marchantiidae</taxon>
        <taxon>Marchantiales</taxon>
        <taxon>Ricciaceae</taxon>
        <taxon>Riccia</taxon>
    </lineage>
</organism>
<dbReference type="PANTHER" id="PTHR36805:SF7">
    <property type="entry name" value="AGENET DOMAIN-CONTAINING PROTEIN"/>
    <property type="match status" value="1"/>
</dbReference>
<evidence type="ECO:0000313" key="2">
    <source>
        <dbReference type="EMBL" id="KAL2651351.1"/>
    </source>
</evidence>
<dbReference type="InterPro" id="IPR008395">
    <property type="entry name" value="Agenet-like_dom"/>
</dbReference>
<keyword evidence="3" id="KW-1185">Reference proteome</keyword>
<evidence type="ECO:0000313" key="3">
    <source>
        <dbReference type="Proteomes" id="UP001605036"/>
    </source>
</evidence>
<accession>A0ABD1ZKY3</accession>
<protein>
    <recommendedName>
        <fullName evidence="1">Agenet-like domain-containing protein</fullName>
    </recommendedName>
</protein>
<comment type="caution">
    <text evidence="2">The sequence shown here is derived from an EMBL/GenBank/DDBJ whole genome shotgun (WGS) entry which is preliminary data.</text>
</comment>
<reference evidence="2 3" key="1">
    <citation type="submission" date="2024-09" db="EMBL/GenBank/DDBJ databases">
        <title>Chromosome-scale assembly of Riccia fluitans.</title>
        <authorList>
            <person name="Paukszto L."/>
            <person name="Sawicki J."/>
            <person name="Karawczyk K."/>
            <person name="Piernik-Szablinska J."/>
            <person name="Szczecinska M."/>
            <person name="Mazdziarz M."/>
        </authorList>
    </citation>
    <scope>NUCLEOTIDE SEQUENCE [LARGE SCALE GENOMIC DNA]</scope>
    <source>
        <strain evidence="2">Rf_01</strain>
        <tissue evidence="2">Aerial parts of the thallus</tissue>
    </source>
</reference>
<dbReference type="AlphaFoldDB" id="A0ABD1ZKY3"/>
<sequence>MMETLLTFTIGREVESKSHAQGYRGAWFRCRIEDIDRGGRGQLRFKLRYLNFPDEALHWSQAYQQKQRGNAATFELMLRPPMPPVVTEHDFPDVMYDGLAVVIRPWEVGDLVNFWCDDVWWECFVSDILDQETVKVSLFKPPLGEGGQHIVKGKALRPSLVWTLADGWSVPLSKKNSQCSRLVRLSAGLPKSPNSPLKREKATFLGETPNQLSSYLLGNGHNQLAGTLRMEDQAFYCINSTGMLVSIKKVPDLSALRTIVEPLVCRNERREADSNISDGTEVIEPVEIRRMKLNSKVLSQKKIGKYRKYIDRVVKMTRRSRITSELKRSRRSKRSAERLCRVYMRRFKLSHKI</sequence>
<dbReference type="EMBL" id="JBHFFA010000001">
    <property type="protein sequence ID" value="KAL2651351.1"/>
    <property type="molecule type" value="Genomic_DNA"/>
</dbReference>
<dbReference type="PANTHER" id="PTHR36805">
    <property type="entry name" value="AGENET DOMAIN-CONTAINING PROTEIN"/>
    <property type="match status" value="1"/>
</dbReference>
<name>A0ABD1ZKY3_9MARC</name>
<evidence type="ECO:0000259" key="1">
    <source>
        <dbReference type="Pfam" id="PF05641"/>
    </source>
</evidence>
<feature type="domain" description="Agenet-like" evidence="1">
    <location>
        <begin position="11"/>
        <end position="79"/>
    </location>
</feature>